<evidence type="ECO:0000259" key="4">
    <source>
        <dbReference type="PROSITE" id="PS50103"/>
    </source>
</evidence>
<proteinExistence type="predicted"/>
<reference evidence="7" key="1">
    <citation type="submission" date="2017-02" db="UniProtKB">
        <authorList>
            <consortium name="WormBaseParasite"/>
        </authorList>
    </citation>
    <scope>IDENTIFICATION</scope>
</reference>
<dbReference type="InterPro" id="IPR000571">
    <property type="entry name" value="Znf_CCCH"/>
</dbReference>
<protein>
    <submittedName>
        <fullName evidence="7">C3H1-type domain-containing protein</fullName>
    </submittedName>
</protein>
<dbReference type="GO" id="GO:0003723">
    <property type="term" value="F:RNA binding"/>
    <property type="evidence" value="ECO:0007669"/>
    <property type="project" value="InterPro"/>
</dbReference>
<feature type="zinc finger region" description="C3H1-type" evidence="2">
    <location>
        <begin position="559"/>
        <end position="587"/>
    </location>
</feature>
<evidence type="ECO:0000313" key="6">
    <source>
        <dbReference type="Proteomes" id="UP000267096"/>
    </source>
</evidence>
<reference evidence="5 6" key="2">
    <citation type="submission" date="2018-11" db="EMBL/GenBank/DDBJ databases">
        <authorList>
            <consortium name="Pathogen Informatics"/>
        </authorList>
    </citation>
    <scope>NUCLEOTIDE SEQUENCE [LARGE SCALE GENOMIC DNA]</scope>
</reference>
<keyword evidence="6" id="KW-1185">Reference proteome</keyword>
<feature type="domain" description="C3H1-type" evidence="4">
    <location>
        <begin position="644"/>
        <end position="671"/>
    </location>
</feature>
<feature type="region of interest" description="Disordered" evidence="3">
    <location>
        <begin position="1"/>
        <end position="30"/>
    </location>
</feature>
<feature type="region of interest" description="Disordered" evidence="3">
    <location>
        <begin position="172"/>
        <end position="307"/>
    </location>
</feature>
<dbReference type="EMBL" id="UYRR01032329">
    <property type="protein sequence ID" value="VDK55179.1"/>
    <property type="molecule type" value="Genomic_DNA"/>
</dbReference>
<dbReference type="Gene3D" id="4.10.1000.10">
    <property type="entry name" value="Zinc finger, CCCH-type"/>
    <property type="match status" value="1"/>
</dbReference>
<feature type="compositionally biased region" description="Basic and acidic residues" evidence="3">
    <location>
        <begin position="298"/>
        <end position="307"/>
    </location>
</feature>
<dbReference type="OrthoDB" id="3247158at2759"/>
<accession>A0A0M3K500</accession>
<feature type="compositionally biased region" description="Polar residues" evidence="3">
    <location>
        <begin position="1"/>
        <end position="13"/>
    </location>
</feature>
<keyword evidence="2" id="KW-0863">Zinc-finger</keyword>
<gene>
    <name evidence="5" type="ORF">ASIM_LOCUS15448</name>
</gene>
<evidence type="ECO:0000313" key="7">
    <source>
        <dbReference type="WBParaSite" id="ASIM_0001604101-mRNA-1"/>
    </source>
</evidence>
<sequence>MISPSLSTQTSGLCTLLPPPPAPPFDHQSSASSLLIPQFNPSLPEPTFVNSSIYLADSSLQPPPAPPSQPQTLLSFSTPSSVLQTTPGSTHITSQLQQNTNYFINCEGNGSAINTVTTPQSVYWSAGGAFYENVNGFGGANSYVNIMNESVRNNVNAYDSETFCAGVRESTLANDQPPSAQSQMPTSSFISSVESNLESGNQLYSNLIDPPPPPPPFIIEYAPGDRAMYDGQDADQGDNLGDNHDHEEMDCSDDEMVENNQESSLQSDKERHLINQHSITSQVELQPPRDCSQNSSSESKKDQDNKEALLTCRSQFKGILYKLPKNSSRPQTSEGRTFPLKSHNNLIFMDDYADTYEKKDRESVFAVSNVLSTLRRDKKVTSKQPLPIPQSSSVIVRTATKLIRKTASAIAFHPHQSSDNNNQLSSNNSTKLLNKTSTVNDTSLSQSSLVSNQPAKNSFAVGQQLPHLTKVASLSSPQNASGGEQVSPLKQFGSLKLQKAPSNVTLKRVYSSGTLSRNGMSWRRRRTNEGLDDAAEAVNDVQNAKINRRLLRINDRLFTEDSNACYEFAERGECSAGVFCIYDHDDSNAHRNETLCSALLCGRCRDVNCPYSHNLNEHQLPICDYFERMVCTIEHCPFLHVKYNASLKPCEKFQRGICKLGSDCSNPHRYYRGLIRKRGVPLIMGKRLKPRHSSAARKAVTEQGEDLNESKDDDSVLLWIT</sequence>
<feature type="compositionally biased region" description="Polar residues" evidence="3">
    <location>
        <begin position="172"/>
        <end position="205"/>
    </location>
</feature>
<keyword evidence="1" id="KW-0677">Repeat</keyword>
<keyword evidence="2" id="KW-0862">Zinc</keyword>
<evidence type="ECO:0000256" key="2">
    <source>
        <dbReference type="PROSITE-ProRule" id="PRU00723"/>
    </source>
</evidence>
<feature type="zinc finger region" description="C3H1-type" evidence="2">
    <location>
        <begin position="644"/>
        <end position="671"/>
    </location>
</feature>
<name>A0A0M3K500_ANISI</name>
<evidence type="ECO:0000256" key="1">
    <source>
        <dbReference type="ARBA" id="ARBA00022737"/>
    </source>
</evidence>
<dbReference type="SMART" id="SM00356">
    <property type="entry name" value="ZnF_C3H1"/>
    <property type="match status" value="4"/>
</dbReference>
<evidence type="ECO:0000256" key="3">
    <source>
        <dbReference type="SAM" id="MobiDB-lite"/>
    </source>
</evidence>
<dbReference type="PROSITE" id="PS50103">
    <property type="entry name" value="ZF_C3H1"/>
    <property type="match status" value="2"/>
</dbReference>
<feature type="compositionally biased region" description="Polar residues" evidence="3">
    <location>
        <begin position="275"/>
        <end position="284"/>
    </location>
</feature>
<keyword evidence="2" id="KW-0479">Metal-binding</keyword>
<feature type="region of interest" description="Disordered" evidence="3">
    <location>
        <begin position="691"/>
        <end position="714"/>
    </location>
</feature>
<dbReference type="PANTHER" id="PTHR23102:SF24">
    <property type="entry name" value="CLEAVAGE AND POLYADENYLATION SPECIFICITY FACTOR SUBUNIT 4"/>
    <property type="match status" value="1"/>
</dbReference>
<dbReference type="Proteomes" id="UP000267096">
    <property type="component" value="Unassembled WGS sequence"/>
</dbReference>
<dbReference type="GO" id="GO:0008270">
    <property type="term" value="F:zinc ion binding"/>
    <property type="evidence" value="ECO:0007669"/>
    <property type="project" value="UniProtKB-KW"/>
</dbReference>
<dbReference type="InterPro" id="IPR045348">
    <property type="entry name" value="CPSF4/Yth1"/>
</dbReference>
<feature type="domain" description="C3H1-type" evidence="4">
    <location>
        <begin position="559"/>
        <end position="587"/>
    </location>
</feature>
<evidence type="ECO:0000313" key="5">
    <source>
        <dbReference type="EMBL" id="VDK55179.1"/>
    </source>
</evidence>
<dbReference type="PANTHER" id="PTHR23102">
    <property type="entry name" value="CLEAVAGE AND POLYADENYLATION SPECIFICITY FACTOR SUBUNIT 4-RELATED"/>
    <property type="match status" value="1"/>
</dbReference>
<dbReference type="WBParaSite" id="ASIM_0001604101-mRNA-1">
    <property type="protein sequence ID" value="ASIM_0001604101-mRNA-1"/>
    <property type="gene ID" value="ASIM_0001604101"/>
</dbReference>
<organism evidence="7">
    <name type="scientific">Anisakis simplex</name>
    <name type="common">Herring worm</name>
    <dbReference type="NCBI Taxonomy" id="6269"/>
    <lineage>
        <taxon>Eukaryota</taxon>
        <taxon>Metazoa</taxon>
        <taxon>Ecdysozoa</taxon>
        <taxon>Nematoda</taxon>
        <taxon>Chromadorea</taxon>
        <taxon>Rhabditida</taxon>
        <taxon>Spirurina</taxon>
        <taxon>Ascaridomorpha</taxon>
        <taxon>Ascaridoidea</taxon>
        <taxon>Anisakidae</taxon>
        <taxon>Anisakis</taxon>
        <taxon>Anisakis simplex complex</taxon>
    </lineage>
</organism>
<dbReference type="AlphaFoldDB" id="A0A0M3K500"/>